<gene>
    <name evidence="2" type="ORF">SAMN02745119_01325</name>
</gene>
<dbReference type="AlphaFoldDB" id="A0A1T4MK55"/>
<dbReference type="EMBL" id="FUWR01000005">
    <property type="protein sequence ID" value="SJZ67138.1"/>
    <property type="molecule type" value="Genomic_DNA"/>
</dbReference>
<feature type="compositionally biased region" description="Polar residues" evidence="1">
    <location>
        <begin position="237"/>
        <end position="247"/>
    </location>
</feature>
<feature type="compositionally biased region" description="Polar residues" evidence="1">
    <location>
        <begin position="263"/>
        <end position="277"/>
    </location>
</feature>
<dbReference type="InterPro" id="IPR021973">
    <property type="entry name" value="SprA-related"/>
</dbReference>
<proteinExistence type="predicted"/>
<feature type="compositionally biased region" description="Basic and acidic residues" evidence="1">
    <location>
        <begin position="59"/>
        <end position="73"/>
    </location>
</feature>
<evidence type="ECO:0000313" key="3">
    <source>
        <dbReference type="Proteomes" id="UP000190102"/>
    </source>
</evidence>
<evidence type="ECO:0000256" key="1">
    <source>
        <dbReference type="SAM" id="MobiDB-lite"/>
    </source>
</evidence>
<dbReference type="Pfam" id="PF12118">
    <property type="entry name" value="SprA-related"/>
    <property type="match status" value="1"/>
</dbReference>
<organism evidence="2 3">
    <name type="scientific">Trichlorobacter thiogenes</name>
    <dbReference type="NCBI Taxonomy" id="115783"/>
    <lineage>
        <taxon>Bacteria</taxon>
        <taxon>Pseudomonadati</taxon>
        <taxon>Thermodesulfobacteriota</taxon>
        <taxon>Desulfuromonadia</taxon>
        <taxon>Geobacterales</taxon>
        <taxon>Geobacteraceae</taxon>
        <taxon>Trichlorobacter</taxon>
    </lineage>
</organism>
<feature type="compositionally biased region" description="Polar residues" evidence="1">
    <location>
        <begin position="33"/>
        <end position="43"/>
    </location>
</feature>
<feature type="compositionally biased region" description="Polar residues" evidence="1">
    <location>
        <begin position="1"/>
        <end position="22"/>
    </location>
</feature>
<feature type="region of interest" description="Disordered" evidence="1">
    <location>
        <begin position="1"/>
        <end position="291"/>
    </location>
</feature>
<accession>A0A1T4MK55</accession>
<protein>
    <submittedName>
        <fullName evidence="2">SprA-related family protein</fullName>
    </submittedName>
</protein>
<sequence>MEPLGSITNSDYTTVTQTGSSGKTDERQAASRAEQTTTATTASGIKLPEDTVTLSGKQPDTKTDPKSAEKTSDSPEADQSEAKPGEKTTATGQSVEDPAIQAQIAKLKQTEEKVKAHEAAHKAVGGNLASSASYSYTRGPDGQSYITGGEVQIDMSDGRTPQETISRMQQVIRAALAPSDPSGQDRAVAAAAASRMAEAQQQKLQTDSPTGGQDPAQPVDPAQEAIDTALNPEKSGENNAQSGSKATDAQIKSAYGNPAVQGPDSSSSNATGFSQPDRSVRDIPSLISSFA</sequence>
<feature type="compositionally biased region" description="Low complexity" evidence="1">
    <location>
        <begin position="187"/>
        <end position="202"/>
    </location>
</feature>
<reference evidence="3" key="1">
    <citation type="submission" date="2017-02" db="EMBL/GenBank/DDBJ databases">
        <authorList>
            <person name="Varghese N."/>
            <person name="Submissions S."/>
        </authorList>
    </citation>
    <scope>NUCLEOTIDE SEQUENCE [LARGE SCALE GENOMIC DNA]</scope>
    <source>
        <strain evidence="3">ATCC BAA-34</strain>
    </source>
</reference>
<feature type="compositionally biased region" description="Basic and acidic residues" evidence="1">
    <location>
        <begin position="108"/>
        <end position="121"/>
    </location>
</feature>
<dbReference type="Proteomes" id="UP000190102">
    <property type="component" value="Unassembled WGS sequence"/>
</dbReference>
<feature type="compositionally biased region" description="Polar residues" evidence="1">
    <location>
        <begin position="159"/>
        <end position="169"/>
    </location>
</feature>
<evidence type="ECO:0000313" key="2">
    <source>
        <dbReference type="EMBL" id="SJZ67138.1"/>
    </source>
</evidence>
<name>A0A1T4MK55_9BACT</name>
<keyword evidence="3" id="KW-1185">Reference proteome</keyword>
<dbReference type="RefSeq" id="WP_161947435.1">
    <property type="nucleotide sequence ID" value="NZ_FUWR01000005.1"/>
</dbReference>
<dbReference type="STRING" id="115783.SAMN02745119_01325"/>